<dbReference type="GO" id="GO:0008483">
    <property type="term" value="F:transaminase activity"/>
    <property type="evidence" value="ECO:0007669"/>
    <property type="project" value="UniProtKB-KW"/>
</dbReference>
<dbReference type="PIRSF" id="PIRSF000390">
    <property type="entry name" value="PLP_StrS"/>
    <property type="match status" value="1"/>
</dbReference>
<dbReference type="Proteomes" id="UP000052008">
    <property type="component" value="Unassembled WGS sequence"/>
</dbReference>
<dbReference type="GO" id="GO:0000271">
    <property type="term" value="P:polysaccharide biosynthetic process"/>
    <property type="evidence" value="ECO:0007669"/>
    <property type="project" value="TreeGrafter"/>
</dbReference>
<gene>
    <name evidence="4" type="ORF">AMJ39_00985</name>
</gene>
<accession>A0A0S7WW39</accession>
<proteinExistence type="inferred from homology"/>
<dbReference type="Gene3D" id="3.40.640.10">
    <property type="entry name" value="Type I PLP-dependent aspartate aminotransferase-like (Major domain)"/>
    <property type="match status" value="1"/>
</dbReference>
<evidence type="ECO:0000256" key="3">
    <source>
        <dbReference type="RuleBase" id="RU004508"/>
    </source>
</evidence>
<sequence length="392" mass="43506">MEGGSPTREQFLVFGAPLLGPEEIDEVVDTLRSGWIGTGPKVMEFERRFADYVGASHAVAVSSCTAALHLALSTLGVGAGDEVITSPLTFAATVNVIVQLGATPVFADIVRETMNIDPESIERAITRRTKVIVPVHFAGQPCQMDEIMGIANRHDLDVVEDAAHAVGAMYHGQKVGSLGHLTAFSFYPNKNITTIEGGMVTTESSTWAERIRRLRLHGLSSDAWGRYNSSKLTLSMVEEPGYKYNMTDVQASLGIHQLSKIERFRRRRRKIAEIYDRAFRPSPYLMLPSVISGIRHAHHLYVVHLNLDTLKVDRDRVAGALLAENIGTGIHYIALHLHPFYREWLGHRRGDFPNAEDVSARTLSLPLTAGMHDQDAKDVVSAVRKVLRHFRR</sequence>
<organism evidence="4 5">
    <name type="scientific">candidate division TA06 bacterium DG_24</name>
    <dbReference type="NCBI Taxonomy" id="1703770"/>
    <lineage>
        <taxon>Bacteria</taxon>
        <taxon>Bacteria division TA06</taxon>
    </lineage>
</organism>
<dbReference type="InterPro" id="IPR015424">
    <property type="entry name" value="PyrdxlP-dep_Trfase"/>
</dbReference>
<dbReference type="GO" id="GO:0030170">
    <property type="term" value="F:pyridoxal phosphate binding"/>
    <property type="evidence" value="ECO:0007669"/>
    <property type="project" value="TreeGrafter"/>
</dbReference>
<evidence type="ECO:0000256" key="2">
    <source>
        <dbReference type="PIRSR" id="PIRSR000390-2"/>
    </source>
</evidence>
<dbReference type="CDD" id="cd00616">
    <property type="entry name" value="AHBA_syn"/>
    <property type="match status" value="1"/>
</dbReference>
<dbReference type="STRING" id="1703770.AMJ39_00985"/>
<comment type="similarity">
    <text evidence="3">Belongs to the DegT/DnrJ/EryC1 family.</text>
</comment>
<keyword evidence="4" id="KW-0808">Transferase</keyword>
<dbReference type="InterPro" id="IPR015422">
    <property type="entry name" value="PyrdxlP-dep_Trfase_small"/>
</dbReference>
<dbReference type="InterPro" id="IPR000653">
    <property type="entry name" value="DegT/StrS_aminotransferase"/>
</dbReference>
<protein>
    <submittedName>
        <fullName evidence="4">Pyridoxal phosphate-dependent aminotransferase</fullName>
    </submittedName>
</protein>
<dbReference type="Pfam" id="PF01041">
    <property type="entry name" value="DegT_DnrJ_EryC1"/>
    <property type="match status" value="1"/>
</dbReference>
<name>A0A0S7WW39_UNCT6</name>
<dbReference type="SUPFAM" id="SSF53383">
    <property type="entry name" value="PLP-dependent transferases"/>
    <property type="match status" value="1"/>
</dbReference>
<keyword evidence="4" id="KW-0032">Aminotransferase</keyword>
<comment type="caution">
    <text evidence="4">The sequence shown here is derived from an EMBL/GenBank/DDBJ whole genome shotgun (WGS) entry which is preliminary data.</text>
</comment>
<dbReference type="InterPro" id="IPR015421">
    <property type="entry name" value="PyrdxlP-dep_Trfase_major"/>
</dbReference>
<evidence type="ECO:0000313" key="4">
    <source>
        <dbReference type="EMBL" id="KPJ54375.1"/>
    </source>
</evidence>
<evidence type="ECO:0000313" key="5">
    <source>
        <dbReference type="Proteomes" id="UP000052008"/>
    </source>
</evidence>
<dbReference type="PATRIC" id="fig|1703770.3.peg.271"/>
<reference evidence="4 5" key="1">
    <citation type="journal article" date="2015" name="Microbiome">
        <title>Genomic resolution of linkages in carbon, nitrogen, and sulfur cycling among widespread estuary sediment bacteria.</title>
        <authorList>
            <person name="Baker B.J."/>
            <person name="Lazar C.S."/>
            <person name="Teske A.P."/>
            <person name="Dick G.J."/>
        </authorList>
    </citation>
    <scope>NUCLEOTIDE SEQUENCE [LARGE SCALE GENOMIC DNA]</scope>
    <source>
        <strain evidence="4">DG_24</strain>
    </source>
</reference>
<keyword evidence="2 3" id="KW-0663">Pyridoxal phosphate</keyword>
<dbReference type="PANTHER" id="PTHR30244">
    <property type="entry name" value="TRANSAMINASE"/>
    <property type="match status" value="1"/>
</dbReference>
<dbReference type="PANTHER" id="PTHR30244:SF34">
    <property type="entry name" value="DTDP-4-AMINO-4,6-DIDEOXYGALACTOSE TRANSAMINASE"/>
    <property type="match status" value="1"/>
</dbReference>
<evidence type="ECO:0000256" key="1">
    <source>
        <dbReference type="PIRSR" id="PIRSR000390-1"/>
    </source>
</evidence>
<dbReference type="EMBL" id="LIZS01000004">
    <property type="protein sequence ID" value="KPJ54375.1"/>
    <property type="molecule type" value="Genomic_DNA"/>
</dbReference>
<feature type="active site" description="Proton acceptor" evidence="1">
    <location>
        <position position="190"/>
    </location>
</feature>
<feature type="modified residue" description="N6-(pyridoxal phosphate)lysine" evidence="2">
    <location>
        <position position="190"/>
    </location>
</feature>
<dbReference type="Gene3D" id="3.90.1150.10">
    <property type="entry name" value="Aspartate Aminotransferase, domain 1"/>
    <property type="match status" value="1"/>
</dbReference>
<dbReference type="AlphaFoldDB" id="A0A0S7WW39"/>